<evidence type="ECO:0000259" key="1">
    <source>
        <dbReference type="PROSITE" id="PS50927"/>
    </source>
</evidence>
<dbReference type="AlphaFoldDB" id="A0A367M118"/>
<feature type="domain" description="Bulb-type lectin" evidence="1">
    <location>
        <begin position="1"/>
        <end position="106"/>
    </location>
</feature>
<dbReference type="InterPro" id="IPR001480">
    <property type="entry name" value="Bulb-type_lectin_dom"/>
</dbReference>
<organism evidence="2 3">
    <name type="scientific">Pseudomonas aeruginosa</name>
    <dbReference type="NCBI Taxonomy" id="287"/>
    <lineage>
        <taxon>Bacteria</taxon>
        <taxon>Pseudomonadati</taxon>
        <taxon>Pseudomonadota</taxon>
        <taxon>Gammaproteobacteria</taxon>
        <taxon>Pseudomonadales</taxon>
        <taxon>Pseudomonadaceae</taxon>
        <taxon>Pseudomonas</taxon>
    </lineage>
</organism>
<dbReference type="Proteomes" id="UP000253594">
    <property type="component" value="Unassembled WGS sequence"/>
</dbReference>
<name>A0A367M118_PSEAI</name>
<dbReference type="Gene3D" id="2.90.10.30">
    <property type="match status" value="1"/>
</dbReference>
<gene>
    <name evidence="2" type="ORF">DT376_30820</name>
</gene>
<dbReference type="EMBL" id="QORE01001593">
    <property type="protein sequence ID" value="RCI71124.1"/>
    <property type="molecule type" value="Genomic_DNA"/>
</dbReference>
<protein>
    <recommendedName>
        <fullName evidence="1">Bulb-type lectin domain-containing protein</fullName>
    </recommendedName>
</protein>
<dbReference type="InterPro" id="IPR036426">
    <property type="entry name" value="Bulb-type_lectin_dom_sf"/>
</dbReference>
<dbReference type="PROSITE" id="PS50927">
    <property type="entry name" value="BULB_LECTIN"/>
    <property type="match status" value="1"/>
</dbReference>
<evidence type="ECO:0000313" key="3">
    <source>
        <dbReference type="Proteomes" id="UP000253594"/>
    </source>
</evidence>
<dbReference type="SMART" id="SM00108">
    <property type="entry name" value="B_lectin"/>
    <property type="match status" value="1"/>
</dbReference>
<comment type="caution">
    <text evidence="2">The sequence shown here is derived from an EMBL/GenBank/DDBJ whole genome shotgun (WGS) entry which is preliminary data.</text>
</comment>
<reference evidence="2 3" key="1">
    <citation type="submission" date="2018-07" db="EMBL/GenBank/DDBJ databases">
        <title>Mechanisms of high-level aminoglycoside resistance among Gram-negative pathogens in Brazil.</title>
        <authorList>
            <person name="Ballaben A.S."/>
            <person name="Darini A.L.C."/>
            <person name="Doi Y."/>
        </authorList>
    </citation>
    <scope>NUCLEOTIDE SEQUENCE [LARGE SCALE GENOMIC DNA]</scope>
    <source>
        <strain evidence="2 3">B2-305</strain>
    </source>
</reference>
<accession>A0A367M118</accession>
<sequence>MIPPGTVMPRGTVYVNGNYSFRFQTDGNLVVYDGSTPIYNAELDGKGGVKAQMQYDGNFVVYDVNDNAIWHTHTDGNQNAYMAFQPDGHLLIVKQDVIWARFGHQSTYWAPAKPGSPFFIPLGWLIPDSVSNWL</sequence>
<evidence type="ECO:0000313" key="2">
    <source>
        <dbReference type="EMBL" id="RCI71124.1"/>
    </source>
</evidence>
<proteinExistence type="predicted"/>
<dbReference type="SUPFAM" id="SSF51110">
    <property type="entry name" value="alpha-D-mannose-specific plant lectins"/>
    <property type="match status" value="1"/>
</dbReference>